<reference evidence="2" key="1">
    <citation type="journal article" date="2021" name="Proc. Natl. Acad. Sci. U.S.A.">
        <title>Three genomes in the algal genus Volvox reveal the fate of a haploid sex-determining region after a transition to homothallism.</title>
        <authorList>
            <person name="Yamamoto K."/>
            <person name="Hamaji T."/>
            <person name="Kawai-Toyooka H."/>
            <person name="Matsuzaki R."/>
            <person name="Takahashi F."/>
            <person name="Nishimura Y."/>
            <person name="Kawachi M."/>
            <person name="Noguchi H."/>
            <person name="Minakuchi Y."/>
            <person name="Umen J.G."/>
            <person name="Toyoda A."/>
            <person name="Nozaki H."/>
        </authorList>
    </citation>
    <scope>NUCLEOTIDE SEQUENCE</scope>
    <source>
        <strain evidence="2">NIES-3786</strain>
    </source>
</reference>
<dbReference type="EMBL" id="BNCP01000057">
    <property type="protein sequence ID" value="GIL90441.1"/>
    <property type="molecule type" value="Genomic_DNA"/>
</dbReference>
<keyword evidence="1" id="KW-0472">Membrane</keyword>
<protein>
    <submittedName>
        <fullName evidence="2">Uncharacterized protein</fullName>
    </submittedName>
</protein>
<comment type="caution">
    <text evidence="2">The sequence shown here is derived from an EMBL/GenBank/DDBJ whole genome shotgun (WGS) entry which is preliminary data.</text>
</comment>
<organism evidence="2 3">
    <name type="scientific">Volvox reticuliferus</name>
    <dbReference type="NCBI Taxonomy" id="1737510"/>
    <lineage>
        <taxon>Eukaryota</taxon>
        <taxon>Viridiplantae</taxon>
        <taxon>Chlorophyta</taxon>
        <taxon>core chlorophytes</taxon>
        <taxon>Chlorophyceae</taxon>
        <taxon>CS clade</taxon>
        <taxon>Chlamydomonadales</taxon>
        <taxon>Volvocaceae</taxon>
        <taxon>Volvox</taxon>
    </lineage>
</organism>
<evidence type="ECO:0000313" key="3">
    <source>
        <dbReference type="Proteomes" id="UP000747110"/>
    </source>
</evidence>
<name>A0A8J4D0F3_9CHLO</name>
<keyword evidence="1" id="KW-0812">Transmembrane</keyword>
<dbReference type="AlphaFoldDB" id="A0A8J4D0F3"/>
<evidence type="ECO:0000313" key="2">
    <source>
        <dbReference type="EMBL" id="GIL90441.1"/>
    </source>
</evidence>
<accession>A0A8J4D0F3</accession>
<keyword evidence="3" id="KW-1185">Reference proteome</keyword>
<keyword evidence="1" id="KW-1133">Transmembrane helix</keyword>
<evidence type="ECO:0000256" key="1">
    <source>
        <dbReference type="SAM" id="Phobius"/>
    </source>
</evidence>
<proteinExistence type="predicted"/>
<feature type="transmembrane region" description="Helical" evidence="1">
    <location>
        <begin position="15"/>
        <end position="33"/>
    </location>
</feature>
<dbReference type="Proteomes" id="UP000747110">
    <property type="component" value="Unassembled WGS sequence"/>
</dbReference>
<sequence length="142" mass="16036">MAFIDRGANIYRTTSFMYLWLFLKIFINPYRIFLFHKQQPWKPGGGDEIYAAMDICSNLGGRCLAGSQCSWQVIFCPGLGQGCNEGVTAGGCIVWGWVLQKHMEQWELLLMEMGRGSDNALGQGARVRLYKMVAGDRGEVEW</sequence>
<gene>
    <name evidence="2" type="ORF">Vretifemale_18087</name>
</gene>